<dbReference type="EMBL" id="KI394011">
    <property type="protein sequence ID" value="ERN05529.1"/>
    <property type="molecule type" value="Genomic_DNA"/>
</dbReference>
<feature type="compositionally biased region" description="Polar residues" evidence="2">
    <location>
        <begin position="217"/>
        <end position="229"/>
    </location>
</feature>
<organism evidence="3 4">
    <name type="scientific">Amborella trichopoda</name>
    <dbReference type="NCBI Taxonomy" id="13333"/>
    <lineage>
        <taxon>Eukaryota</taxon>
        <taxon>Viridiplantae</taxon>
        <taxon>Streptophyta</taxon>
        <taxon>Embryophyta</taxon>
        <taxon>Tracheophyta</taxon>
        <taxon>Spermatophyta</taxon>
        <taxon>Magnoliopsida</taxon>
        <taxon>Amborellales</taxon>
        <taxon>Amborellaceae</taxon>
        <taxon>Amborella</taxon>
    </lineage>
</organism>
<feature type="region of interest" description="Disordered" evidence="2">
    <location>
        <begin position="667"/>
        <end position="765"/>
    </location>
</feature>
<evidence type="ECO:0000313" key="3">
    <source>
        <dbReference type="EMBL" id="ERN05529.1"/>
    </source>
</evidence>
<proteinExistence type="predicted"/>
<feature type="region of interest" description="Disordered" evidence="2">
    <location>
        <begin position="276"/>
        <end position="376"/>
    </location>
</feature>
<dbReference type="PANTHER" id="PTHR31008">
    <property type="entry name" value="COP1-INTERACTING PROTEIN-RELATED"/>
    <property type="match status" value="1"/>
</dbReference>
<feature type="region of interest" description="Disordered" evidence="2">
    <location>
        <begin position="855"/>
        <end position="893"/>
    </location>
</feature>
<evidence type="ECO:0000256" key="1">
    <source>
        <dbReference type="SAM" id="Coils"/>
    </source>
</evidence>
<feature type="compositionally biased region" description="Polar residues" evidence="2">
    <location>
        <begin position="721"/>
        <end position="746"/>
    </location>
</feature>
<dbReference type="Gramene" id="ERN05529">
    <property type="protein sequence ID" value="ERN05529"/>
    <property type="gene ID" value="AMTR_s00007p00263470"/>
</dbReference>
<keyword evidence="4" id="KW-1185">Reference proteome</keyword>
<gene>
    <name evidence="3" type="ORF">AMTR_s00007p00263470</name>
</gene>
<reference evidence="4" key="1">
    <citation type="journal article" date="2013" name="Science">
        <title>The Amborella genome and the evolution of flowering plants.</title>
        <authorList>
            <consortium name="Amborella Genome Project"/>
        </authorList>
    </citation>
    <scope>NUCLEOTIDE SEQUENCE [LARGE SCALE GENOMIC DNA]</scope>
</reference>
<feature type="compositionally biased region" description="Polar residues" evidence="2">
    <location>
        <begin position="511"/>
        <end position="523"/>
    </location>
</feature>
<dbReference type="OMA" id="GKMFMEA"/>
<feature type="compositionally biased region" description="Basic and acidic residues" evidence="2">
    <location>
        <begin position="1440"/>
        <end position="1453"/>
    </location>
</feature>
<feature type="compositionally biased region" description="Polar residues" evidence="2">
    <location>
        <begin position="533"/>
        <end position="544"/>
    </location>
</feature>
<feature type="compositionally biased region" description="Basic and acidic residues" evidence="2">
    <location>
        <begin position="982"/>
        <end position="999"/>
    </location>
</feature>
<dbReference type="Proteomes" id="UP000017836">
    <property type="component" value="Unassembled WGS sequence"/>
</dbReference>
<feature type="compositionally biased region" description="Low complexity" evidence="2">
    <location>
        <begin position="284"/>
        <end position="301"/>
    </location>
</feature>
<evidence type="ECO:0000256" key="2">
    <source>
        <dbReference type="SAM" id="MobiDB-lite"/>
    </source>
</evidence>
<evidence type="ECO:0000313" key="4">
    <source>
        <dbReference type="Proteomes" id="UP000017836"/>
    </source>
</evidence>
<feature type="compositionally biased region" description="Polar residues" evidence="2">
    <location>
        <begin position="1039"/>
        <end position="1065"/>
    </location>
</feature>
<feature type="compositionally biased region" description="Polar residues" evidence="2">
    <location>
        <begin position="579"/>
        <end position="589"/>
    </location>
</feature>
<dbReference type="eggNOG" id="ENOG502QQCY">
    <property type="taxonomic scope" value="Eukaryota"/>
</dbReference>
<sequence length="1529" mass="167042">MKSDTPLDYAVFQLSPRRSRCELFVSGEGKIEKLASGLLKPFTSQLKVAEEQVARAVQSIKLEIQKNEDAGTWFTKGTIERFVRFVSTPEVLELVNTFDAEMSQLEAARRIYAQGAGDQFSDAADGNRAGAAGAADTTKRELLRAIDVRLMAVQQDLTTACARAAAAGFTLETVSELLLFAERFGAYRLNEACTKCISLSHRRPDLYPWKEDHANGVINSPTGSDMSIDSVTEEEETSLTSNGPQKPPPKPPEQQDTAATRSNKLHFLSLDSSKEASTQLGLISSSKETSISSSSLKVPSSQAEEEESIGKKTEPTPSSRRLSVQDRINLFENKQKEQLGEPVKKPGKVELRRLSSDSGRVSSDSGSQAPVPTEKSILRRWSGASDMSIELNTEKKDNLTRSLSGSLQAQGRGFAAKGEGLEAKISANCQTLVTASLEREEDSGAKNPGVTQPQVRGFLEREEDSGTRNLGFPQSQARGFPVRKESEVGTILGGSQAQLRGFPAREESAETRSSGNFQAQFKSFSEKGEGLESKNQGTSQSPQFRSFKGRPDDIGLKEPANSQNQIGGFPVTREDSKSKNPSNFQNQIKSFPARSEDTGSTDPISNETNINRGPLLTREHLETKILLVSQAQVSYSPVSAEGNIQLDKPASQTQFRTFAAKLDDFEPKDSTKYQAKGSLSSGDDSEMRNPVVSRTQFKSLPTRGVDAKAKDSVSPVEIKLQRQTSVLEQNKTAPTSVYKQPKSVSVNAPLPSEPTLRPSESYAKGNNLLEPGSAVFKPSFPGRKAAENAEVFKSGYLDPKATENLAVFNPAAMAEQNQKLRQSRGNQELNEELQEKANELEALFAAHKLRVPGDSSVIGRRNKPSSDIGGKTPEDISFSRNVFPDSGRESMGSSSAGYDVNLLMKMADNQGPHRNGSKQHMGSFGSMEDFRGKFYEMYMQKRDAKLREESGQKRAQKEAKLKAMQESLERSRAELKAGLTGTDRRDPVAHARLRAEKLRSFNVRSGMKSKEQSEEEEEPQDFSEYRYYQQDRTGKEASDTPSTERAGNTKKFPSNKTLSTSTPRTSGAPIPRSSATSSKPVMSSSGSRRRTQTENIMAQSVPNFSDFRKENTKPSSVGTGKATLPRTNPKTYTRSKSTSEEVIPVVKEEKQKRTQSMRKSSASPGELKDLSSLNSEVLTPLRFGKDQSQQLHFSKSPIRNGVSSAEAQPFLRKGNGIGPSAGPGVAKLKAAMTAETQKDEDDKNGVSEENGVDVPDISPESDKEVIGIEKLADSEDFPADSEEDEEKEGRLSHESFKSADLGSDSNEERRSFSQADDSAVGSNHYEESPAASWSSRRDHAFSYGLEASDVSVDSPVGSPASWNTNSLSQIMEADAVSRMRKRWGSAQKPVLVTGSGSRKDVTKGFKRLLKFGRKSRGADLLATDWVSATTSEGDDDTEDGRDPASRSSEDLRKTRMGFSHGGLPSYDGFNDGESLQEQATIQSLRSSIPAPPANFKLREDHLSGSSLKAPRSFFSLSSFRSKGSESKPR</sequence>
<feature type="compositionally biased region" description="Basic and acidic residues" evidence="2">
    <location>
        <begin position="945"/>
        <end position="975"/>
    </location>
</feature>
<dbReference type="HOGENOM" id="CLU_004879_0_0_1"/>
<feature type="compositionally biased region" description="Polar residues" evidence="2">
    <location>
        <begin position="1073"/>
        <end position="1086"/>
    </location>
</feature>
<feature type="compositionally biased region" description="Acidic residues" evidence="2">
    <location>
        <begin position="1274"/>
        <end position="1286"/>
    </location>
</feature>
<accession>W1PCU1</accession>
<feature type="compositionally biased region" description="Polar residues" evidence="2">
    <location>
        <begin position="1125"/>
        <end position="1136"/>
    </location>
</feature>
<feature type="compositionally biased region" description="Basic and acidic residues" evidence="2">
    <location>
        <begin position="1236"/>
        <end position="1246"/>
    </location>
</feature>
<dbReference type="PANTHER" id="PTHR31008:SF15">
    <property type="entry name" value="GPI-ANCHORED ADHESIN-LIKE PROTEIN"/>
    <property type="match status" value="1"/>
</dbReference>
<protein>
    <submittedName>
        <fullName evidence="3">Uncharacterized protein</fullName>
    </submittedName>
</protein>
<feature type="region of interest" description="Disordered" evidence="2">
    <location>
        <begin position="438"/>
        <end position="611"/>
    </location>
</feature>
<feature type="region of interest" description="Disordered" evidence="2">
    <location>
        <begin position="213"/>
        <end position="259"/>
    </location>
</feature>
<feature type="compositionally biased region" description="Basic and acidic residues" evidence="2">
    <location>
        <begin position="1287"/>
        <end position="1297"/>
    </location>
</feature>
<feature type="region of interest" description="Disordered" evidence="2">
    <location>
        <begin position="945"/>
        <end position="1336"/>
    </location>
</feature>
<feature type="coiled-coil region" evidence="1">
    <location>
        <begin position="819"/>
        <end position="850"/>
    </location>
</feature>
<name>W1PCU1_AMBTC</name>
<feature type="compositionally biased region" description="Polar residues" evidence="2">
    <location>
        <begin position="1473"/>
        <end position="1486"/>
    </location>
</feature>
<keyword evidence="1" id="KW-0175">Coiled coil</keyword>
<feature type="compositionally biased region" description="Basic and acidic residues" evidence="2">
    <location>
        <begin position="333"/>
        <end position="355"/>
    </location>
</feature>
<feature type="compositionally biased region" description="Basic and acidic residues" evidence="2">
    <location>
        <begin position="1260"/>
        <end position="1273"/>
    </location>
</feature>
<feature type="compositionally biased region" description="Low complexity" evidence="2">
    <location>
        <begin position="356"/>
        <end position="367"/>
    </location>
</feature>
<feature type="region of interest" description="Disordered" evidence="2">
    <location>
        <begin position="1422"/>
        <end position="1502"/>
    </location>
</feature>
<feature type="compositionally biased region" description="Polar residues" evidence="2">
    <location>
        <begin position="598"/>
        <end position="611"/>
    </location>
</feature>
<feature type="compositionally biased region" description="Polar residues" evidence="2">
    <location>
        <begin position="1093"/>
        <end position="1103"/>
    </location>
</feature>